<feature type="binding site" evidence="18">
    <location>
        <position position="155"/>
    </location>
    <ligand>
        <name>K(+)</name>
        <dbReference type="ChEBI" id="CHEBI:29103"/>
    </ligand>
</feature>
<evidence type="ECO:0000256" key="1">
    <source>
        <dbReference type="ARBA" id="ARBA00000013"/>
    </source>
</evidence>
<gene>
    <name evidence="18" type="primary">nnrE</name>
    <name evidence="17" type="synonym">nnrD</name>
    <name evidence="22" type="ORF">IAB71_09340</name>
</gene>
<dbReference type="Gene3D" id="3.40.1190.20">
    <property type="match status" value="1"/>
</dbReference>
<evidence type="ECO:0000256" key="7">
    <source>
        <dbReference type="ARBA" id="ARBA00022840"/>
    </source>
</evidence>
<comment type="cofactor">
    <cofactor evidence="17">
        <name>Mg(2+)</name>
        <dbReference type="ChEBI" id="CHEBI:18420"/>
    </cofactor>
</comment>
<dbReference type="HAMAP" id="MF_01966">
    <property type="entry name" value="NADHX_epimerase"/>
    <property type="match status" value="1"/>
</dbReference>
<dbReference type="PANTHER" id="PTHR12592">
    <property type="entry name" value="ATP-DEPENDENT (S)-NAD(P)H-HYDRATE DEHYDRATASE FAMILY MEMBER"/>
    <property type="match status" value="1"/>
</dbReference>
<keyword evidence="8 17" id="KW-0521">NADP</keyword>
<evidence type="ECO:0000256" key="14">
    <source>
        <dbReference type="ARBA" id="ARBA00025153"/>
    </source>
</evidence>
<comment type="function">
    <text evidence="18">Catalyzes the epimerization of the S- and R-forms of NAD(P)HX, a damaged form of NAD(P)H that is a result of enzymatic or heat-dependent hydration. This is a prerequisite for the S-specific NAD(P)H-hydrate dehydratase to allow the repair of both epimers of NAD(P)HX.</text>
</comment>
<dbReference type="NCBIfam" id="TIGR00197">
    <property type="entry name" value="yjeF_nterm"/>
    <property type="match status" value="1"/>
</dbReference>
<evidence type="ECO:0000256" key="19">
    <source>
        <dbReference type="PIRNR" id="PIRNR017184"/>
    </source>
</evidence>
<dbReference type="GO" id="GO:0046872">
    <property type="term" value="F:metal ion binding"/>
    <property type="evidence" value="ECO:0007669"/>
    <property type="project" value="UniProtKB-UniRule"/>
</dbReference>
<evidence type="ECO:0000256" key="5">
    <source>
        <dbReference type="ARBA" id="ARBA00022723"/>
    </source>
</evidence>
<evidence type="ECO:0000256" key="8">
    <source>
        <dbReference type="ARBA" id="ARBA00022857"/>
    </source>
</evidence>
<dbReference type="Pfam" id="PF01256">
    <property type="entry name" value="Carb_kinase"/>
    <property type="match status" value="1"/>
</dbReference>
<evidence type="ECO:0000256" key="3">
    <source>
        <dbReference type="ARBA" id="ARBA00006001"/>
    </source>
</evidence>
<dbReference type="InterPro" id="IPR030677">
    <property type="entry name" value="Nnr"/>
</dbReference>
<evidence type="ECO:0000259" key="21">
    <source>
        <dbReference type="PROSITE" id="PS51385"/>
    </source>
</evidence>
<dbReference type="GO" id="GO:0110051">
    <property type="term" value="P:metabolite repair"/>
    <property type="evidence" value="ECO:0007669"/>
    <property type="project" value="TreeGrafter"/>
</dbReference>
<keyword evidence="13" id="KW-0511">Multifunctional enzyme</keyword>
<keyword evidence="5 18" id="KW-0479">Metal-binding</keyword>
<feature type="domain" description="YjeF N-terminal" evidence="21">
    <location>
        <begin position="10"/>
        <end position="209"/>
    </location>
</feature>
<feature type="binding site" evidence="18">
    <location>
        <position position="119"/>
    </location>
    <ligand>
        <name>K(+)</name>
        <dbReference type="ChEBI" id="CHEBI:29103"/>
    </ligand>
</feature>
<dbReference type="PANTHER" id="PTHR12592:SF0">
    <property type="entry name" value="ATP-DEPENDENT (S)-NAD(P)H-HYDRATE DEHYDRATASE"/>
    <property type="match status" value="1"/>
</dbReference>
<dbReference type="EMBL" id="DVOO01000028">
    <property type="protein sequence ID" value="HIV25958.1"/>
    <property type="molecule type" value="Genomic_DNA"/>
</dbReference>
<dbReference type="CDD" id="cd01171">
    <property type="entry name" value="YXKO-related"/>
    <property type="match status" value="1"/>
</dbReference>
<evidence type="ECO:0000256" key="4">
    <source>
        <dbReference type="ARBA" id="ARBA00009524"/>
    </source>
</evidence>
<feature type="binding site" evidence="17">
    <location>
        <position position="435"/>
    </location>
    <ligand>
        <name>(6S)-NADPHX</name>
        <dbReference type="ChEBI" id="CHEBI:64076"/>
    </ligand>
</feature>
<comment type="caution">
    <text evidence="18">Lacks conserved residue(s) required for the propagation of feature annotation.</text>
</comment>
<reference evidence="22" key="1">
    <citation type="submission" date="2020-10" db="EMBL/GenBank/DDBJ databases">
        <authorList>
            <person name="Gilroy R."/>
        </authorList>
    </citation>
    <scope>NUCLEOTIDE SEQUENCE</scope>
    <source>
        <strain evidence="22">CHK188-20938</strain>
    </source>
</reference>
<evidence type="ECO:0000256" key="16">
    <source>
        <dbReference type="ARBA" id="ARBA00049209"/>
    </source>
</evidence>
<feature type="binding site" evidence="17">
    <location>
        <position position="317"/>
    </location>
    <ligand>
        <name>(6S)-NADPHX</name>
        <dbReference type="ChEBI" id="CHEBI:64076"/>
    </ligand>
</feature>
<name>A0A9D1P5J7_9FIRM</name>
<dbReference type="AlphaFoldDB" id="A0A9D1P5J7"/>
<comment type="similarity">
    <text evidence="17">Belongs to the NnrD/CARKD family.</text>
</comment>
<comment type="function">
    <text evidence="14 19">Bifunctional enzyme that catalyzes the epimerization of the S- and R-forms of NAD(P)HX and the dehydration of the S-form of NAD(P)HX at the expense of ADP, which is converted to AMP. This allows the repair of both epimers of NAD(P)HX, a damaged form of NAD(P)H that is a result of enzymatic or heat-dependent hydration.</text>
</comment>
<keyword evidence="11 18" id="KW-0413">Isomerase</keyword>
<dbReference type="GO" id="GO:0005524">
    <property type="term" value="F:ATP binding"/>
    <property type="evidence" value="ECO:0007669"/>
    <property type="project" value="UniProtKB-UniRule"/>
</dbReference>
<evidence type="ECO:0000256" key="18">
    <source>
        <dbReference type="HAMAP-Rule" id="MF_01966"/>
    </source>
</evidence>
<evidence type="ECO:0000256" key="15">
    <source>
        <dbReference type="ARBA" id="ARBA00048238"/>
    </source>
</evidence>
<dbReference type="HAMAP" id="MF_01965">
    <property type="entry name" value="NADHX_dehydratase"/>
    <property type="match status" value="1"/>
</dbReference>
<keyword evidence="7 17" id="KW-0067">ATP-binding</keyword>
<dbReference type="Pfam" id="PF03853">
    <property type="entry name" value="YjeF_N"/>
    <property type="match status" value="1"/>
</dbReference>
<dbReference type="InterPro" id="IPR004443">
    <property type="entry name" value="YjeF_N_dom"/>
</dbReference>
<evidence type="ECO:0000256" key="13">
    <source>
        <dbReference type="ARBA" id="ARBA00023268"/>
    </source>
</evidence>
<feature type="binding site" evidence="17">
    <location>
        <position position="252"/>
    </location>
    <ligand>
        <name>(6S)-NADPHX</name>
        <dbReference type="ChEBI" id="CHEBI:64076"/>
    </ligand>
</feature>
<evidence type="ECO:0000259" key="20">
    <source>
        <dbReference type="PROSITE" id="PS51383"/>
    </source>
</evidence>
<feature type="binding site" evidence="17">
    <location>
        <begin position="405"/>
        <end position="409"/>
    </location>
    <ligand>
        <name>AMP</name>
        <dbReference type="ChEBI" id="CHEBI:456215"/>
    </ligand>
</feature>
<evidence type="ECO:0000256" key="6">
    <source>
        <dbReference type="ARBA" id="ARBA00022741"/>
    </source>
</evidence>
<organism evidence="22 23">
    <name type="scientific">Candidatus Scatomonas pullistercoris</name>
    <dbReference type="NCBI Taxonomy" id="2840920"/>
    <lineage>
        <taxon>Bacteria</taxon>
        <taxon>Bacillati</taxon>
        <taxon>Bacillota</taxon>
        <taxon>Clostridia</taxon>
        <taxon>Lachnospirales</taxon>
        <taxon>Lachnospiraceae</taxon>
        <taxon>Lachnospiraceae incertae sedis</taxon>
        <taxon>Candidatus Scatomonas</taxon>
    </lineage>
</organism>
<feature type="domain" description="YjeF C-terminal" evidence="20">
    <location>
        <begin position="217"/>
        <end position="492"/>
    </location>
</feature>
<feature type="binding site" evidence="18">
    <location>
        <begin position="57"/>
        <end position="61"/>
    </location>
    <ligand>
        <name>(6S)-NADPHX</name>
        <dbReference type="ChEBI" id="CHEBI:64076"/>
    </ligand>
</feature>
<evidence type="ECO:0000256" key="17">
    <source>
        <dbReference type="HAMAP-Rule" id="MF_01965"/>
    </source>
</evidence>
<feature type="binding site" evidence="18">
    <location>
        <position position="152"/>
    </location>
    <ligand>
        <name>(6S)-NADPHX</name>
        <dbReference type="ChEBI" id="CHEBI:64076"/>
    </ligand>
</feature>
<dbReference type="SUPFAM" id="SSF53613">
    <property type="entry name" value="Ribokinase-like"/>
    <property type="match status" value="1"/>
</dbReference>
<comment type="catalytic activity">
    <reaction evidence="16 17 19">
        <text>(6S)-NADPHX + ADP = AMP + phosphate + NADPH + H(+)</text>
        <dbReference type="Rhea" id="RHEA:32235"/>
        <dbReference type="ChEBI" id="CHEBI:15378"/>
        <dbReference type="ChEBI" id="CHEBI:43474"/>
        <dbReference type="ChEBI" id="CHEBI:57783"/>
        <dbReference type="ChEBI" id="CHEBI:64076"/>
        <dbReference type="ChEBI" id="CHEBI:456215"/>
        <dbReference type="ChEBI" id="CHEBI:456216"/>
        <dbReference type="EC" id="4.2.1.136"/>
    </reaction>
</comment>
<evidence type="ECO:0000313" key="22">
    <source>
        <dbReference type="EMBL" id="HIV25958.1"/>
    </source>
</evidence>
<comment type="cofactor">
    <cofactor evidence="18 19">
        <name>K(+)</name>
        <dbReference type="ChEBI" id="CHEBI:29103"/>
    </cofactor>
    <text evidence="18 19">Binds 1 potassium ion per subunit.</text>
</comment>
<dbReference type="NCBIfam" id="TIGR00196">
    <property type="entry name" value="yjeF_cterm"/>
    <property type="match status" value="1"/>
</dbReference>
<keyword evidence="9 18" id="KW-0630">Potassium</keyword>
<dbReference type="PROSITE" id="PS51383">
    <property type="entry name" value="YJEF_C_3"/>
    <property type="match status" value="1"/>
</dbReference>
<dbReference type="GO" id="GO:0052855">
    <property type="term" value="F:ADP-dependent NAD(P)H-hydrate dehydratase activity"/>
    <property type="evidence" value="ECO:0007669"/>
    <property type="project" value="UniProtKB-UniRule"/>
</dbReference>
<comment type="catalytic activity">
    <reaction evidence="2 18 19">
        <text>(6R)-NADPHX = (6S)-NADPHX</text>
        <dbReference type="Rhea" id="RHEA:32227"/>
        <dbReference type="ChEBI" id="CHEBI:64076"/>
        <dbReference type="ChEBI" id="CHEBI:64077"/>
        <dbReference type="EC" id="5.1.99.6"/>
    </reaction>
</comment>
<feature type="binding site" evidence="18">
    <location>
        <begin position="123"/>
        <end position="129"/>
    </location>
    <ligand>
        <name>(6S)-NADPHX</name>
        <dbReference type="ChEBI" id="CHEBI:64076"/>
    </ligand>
</feature>
<feature type="binding site" evidence="17">
    <location>
        <position position="434"/>
    </location>
    <ligand>
        <name>AMP</name>
        <dbReference type="ChEBI" id="CHEBI:456215"/>
    </ligand>
</feature>
<comment type="function">
    <text evidence="17">Catalyzes the dehydration of the S-form of NAD(P)HX at the expense of ADP, which is converted to AMP. Together with NAD(P)HX epimerase, which catalyzes the epimerization of the S- and R-forms, the enzyme allows the repair of both epimers of NAD(P)HX, a damaged form of NAD(P)H that is a result of enzymatic or heat-dependent hydration.</text>
</comment>
<dbReference type="SUPFAM" id="SSF64153">
    <property type="entry name" value="YjeF N-terminal domain-like"/>
    <property type="match status" value="1"/>
</dbReference>
<dbReference type="Gene3D" id="3.40.50.10260">
    <property type="entry name" value="YjeF N-terminal domain"/>
    <property type="match status" value="1"/>
</dbReference>
<evidence type="ECO:0000256" key="2">
    <source>
        <dbReference type="ARBA" id="ARBA00000909"/>
    </source>
</evidence>
<dbReference type="PROSITE" id="PS01050">
    <property type="entry name" value="YJEF_C_2"/>
    <property type="match status" value="1"/>
</dbReference>
<dbReference type="Proteomes" id="UP000824169">
    <property type="component" value="Unassembled WGS sequence"/>
</dbReference>
<dbReference type="PIRSF" id="PIRSF017184">
    <property type="entry name" value="Nnr"/>
    <property type="match status" value="1"/>
</dbReference>
<evidence type="ECO:0000256" key="11">
    <source>
        <dbReference type="ARBA" id="ARBA00023235"/>
    </source>
</evidence>
<sequence length="492" mass="51707">MERILNAAQMRQADEDTIAGGMPSLVLMERAALAVADELERTGWDTSRILAVCGTGNNGGDGVAAARLLAERGYSVSVCLTGNREKYSEQMRCQLKIAEKYPITFVNSFDPGEYTVIIDALFGVGLAREVGGVFLDAVRAVNRSGAKILSVDIPSGVHTDTGQILGEAVKADLTVTVAYKKQGLLLFPGAGCAGGVILKKIGIRAAEAVPAESVYCLEEKDIQSLPVRDESGNKGTFQKLLIIAGSETICGAAFLSAKAALRTGVGMVRIYTAEKNRTPLSVLIPEALIDTWEGEEPDGEQLQLLLDWADAVEIGPGLSVSGFAEKLLALFLEMNHLPCVMDADALNLMARNPGLWEKVKFPCTITPHVGEMSRLTGLSAAVIKSDLVAAARNFAMEHGVVCHLKDARSVTASENGCCYITVTGNSALATAGSGDVLAGIIAGLTVQEDRLPAPAAAVGACIHGLCGREASRKYSRASAAAADLLDEIAGFL</sequence>
<dbReference type="InterPro" id="IPR017953">
    <property type="entry name" value="Carbohydrate_kinase_pred_CS"/>
</dbReference>
<dbReference type="InterPro" id="IPR036652">
    <property type="entry name" value="YjeF_N_dom_sf"/>
</dbReference>
<dbReference type="InterPro" id="IPR000631">
    <property type="entry name" value="CARKD"/>
</dbReference>
<comment type="caution">
    <text evidence="22">The sequence shown here is derived from an EMBL/GenBank/DDBJ whole genome shotgun (WGS) entry which is preliminary data.</text>
</comment>
<dbReference type="GO" id="GO:0046496">
    <property type="term" value="P:nicotinamide nucleotide metabolic process"/>
    <property type="evidence" value="ECO:0007669"/>
    <property type="project" value="UniProtKB-UniRule"/>
</dbReference>
<dbReference type="GO" id="GO:0052856">
    <property type="term" value="F:NAD(P)HX epimerase activity"/>
    <property type="evidence" value="ECO:0007669"/>
    <property type="project" value="UniProtKB-UniRule"/>
</dbReference>
<keyword evidence="12 17" id="KW-0456">Lyase</keyword>
<accession>A0A9D1P5J7</accession>
<evidence type="ECO:0000256" key="9">
    <source>
        <dbReference type="ARBA" id="ARBA00022958"/>
    </source>
</evidence>
<comment type="catalytic activity">
    <reaction evidence="15 17 19">
        <text>(6S)-NADHX + ADP = AMP + phosphate + NADH + H(+)</text>
        <dbReference type="Rhea" id="RHEA:32223"/>
        <dbReference type="ChEBI" id="CHEBI:15378"/>
        <dbReference type="ChEBI" id="CHEBI:43474"/>
        <dbReference type="ChEBI" id="CHEBI:57945"/>
        <dbReference type="ChEBI" id="CHEBI:64074"/>
        <dbReference type="ChEBI" id="CHEBI:456215"/>
        <dbReference type="ChEBI" id="CHEBI:456216"/>
        <dbReference type="EC" id="4.2.1.136"/>
    </reaction>
</comment>
<protein>
    <recommendedName>
        <fullName evidence="19">Bifunctional NAD(P)H-hydrate repair enzyme</fullName>
    </recommendedName>
    <alternativeName>
        <fullName evidence="19">Nicotinamide nucleotide repair protein</fullName>
    </alternativeName>
    <domain>
        <recommendedName>
            <fullName evidence="19">ADP-dependent (S)-NAD(P)H-hydrate dehydratase</fullName>
            <ecNumber evidence="19">4.2.1.136</ecNumber>
        </recommendedName>
        <alternativeName>
            <fullName evidence="19">ADP-dependent NAD(P)HX dehydratase</fullName>
        </alternativeName>
    </domain>
    <domain>
        <recommendedName>
            <fullName evidence="19">NAD(P)H-hydrate epimerase</fullName>
            <ecNumber evidence="19">5.1.99.6</ecNumber>
        </recommendedName>
    </domain>
</protein>
<comment type="subunit">
    <text evidence="17">Homotetramer.</text>
</comment>
<evidence type="ECO:0000256" key="10">
    <source>
        <dbReference type="ARBA" id="ARBA00023027"/>
    </source>
</evidence>
<dbReference type="EC" id="4.2.1.136" evidence="19"/>
<comment type="similarity">
    <text evidence="4 19">In the C-terminal section; belongs to the NnrD/CARKD family.</text>
</comment>
<feature type="binding site" evidence="17">
    <location>
        <position position="368"/>
    </location>
    <ligand>
        <name>(6S)-NADPHX</name>
        <dbReference type="ChEBI" id="CHEBI:64076"/>
    </ligand>
</feature>
<feature type="binding site" evidence="18">
    <location>
        <position position="58"/>
    </location>
    <ligand>
        <name>K(+)</name>
        <dbReference type="ChEBI" id="CHEBI:29103"/>
    </ligand>
</feature>
<reference evidence="22" key="2">
    <citation type="journal article" date="2021" name="PeerJ">
        <title>Extensive microbial diversity within the chicken gut microbiome revealed by metagenomics and culture.</title>
        <authorList>
            <person name="Gilroy R."/>
            <person name="Ravi A."/>
            <person name="Getino M."/>
            <person name="Pursley I."/>
            <person name="Horton D.L."/>
            <person name="Alikhan N.F."/>
            <person name="Baker D."/>
            <person name="Gharbi K."/>
            <person name="Hall N."/>
            <person name="Watson M."/>
            <person name="Adriaenssens E.M."/>
            <person name="Foster-Nyarko E."/>
            <person name="Jarju S."/>
            <person name="Secka A."/>
            <person name="Antonio M."/>
            <person name="Oren A."/>
            <person name="Chaudhuri R.R."/>
            <person name="La Ragione R."/>
            <person name="Hildebrand F."/>
            <person name="Pallen M.J."/>
        </authorList>
    </citation>
    <scope>NUCLEOTIDE SEQUENCE</scope>
    <source>
        <strain evidence="22">CHK188-20938</strain>
    </source>
</reference>
<evidence type="ECO:0000313" key="23">
    <source>
        <dbReference type="Proteomes" id="UP000824169"/>
    </source>
</evidence>
<dbReference type="InterPro" id="IPR029056">
    <property type="entry name" value="Ribokinase-like"/>
</dbReference>
<dbReference type="EC" id="5.1.99.6" evidence="19"/>
<evidence type="ECO:0000256" key="12">
    <source>
        <dbReference type="ARBA" id="ARBA00023239"/>
    </source>
</evidence>
<comment type="similarity">
    <text evidence="3 19">In the N-terminal section; belongs to the NnrE/AIBP family.</text>
</comment>
<comment type="catalytic activity">
    <reaction evidence="1 18 19">
        <text>(6R)-NADHX = (6S)-NADHX</text>
        <dbReference type="Rhea" id="RHEA:32215"/>
        <dbReference type="ChEBI" id="CHEBI:64074"/>
        <dbReference type="ChEBI" id="CHEBI:64075"/>
        <dbReference type="EC" id="5.1.99.6"/>
    </reaction>
</comment>
<dbReference type="PROSITE" id="PS51385">
    <property type="entry name" value="YJEF_N"/>
    <property type="match status" value="1"/>
</dbReference>
<keyword evidence="10 17" id="KW-0520">NAD</keyword>
<comment type="similarity">
    <text evidence="18">Belongs to the NnrE/AIBP family.</text>
</comment>
<proteinExistence type="inferred from homology"/>
<keyword evidence="6 17" id="KW-0547">Nucleotide-binding</keyword>